<dbReference type="EMBL" id="JACYXZ010000001">
    <property type="protein sequence ID" value="MBD8868978.1"/>
    <property type="molecule type" value="Genomic_DNA"/>
</dbReference>
<gene>
    <name evidence="1" type="ORF">IE331_05010</name>
</gene>
<sequence length="134" mass="14912">MAHPQMFDERDPLLARLREIALALPGADELVTHGRPAFRCGKLFAVYGGGVKLAPGRHEPHPHSLLFKPDPAEAPAYDEDDRFFVPAYLGPHGWFGTDLDAPGTDWREVAEIVDASYRTIAPRRRLAELDARAE</sequence>
<reference evidence="1" key="1">
    <citation type="submission" date="2020-09" db="EMBL/GenBank/DDBJ databases">
        <title>Nocardioides sp. strain MJB4 16S ribosomal RNA gene Genome sequencing and assembly.</title>
        <authorList>
            <person name="Kim I."/>
        </authorList>
    </citation>
    <scope>NUCLEOTIDE SEQUENCE</scope>
    <source>
        <strain evidence="1">MJB4</strain>
    </source>
</reference>
<dbReference type="InterPro" id="IPR038056">
    <property type="entry name" value="YjbR-like_sf"/>
</dbReference>
<evidence type="ECO:0000313" key="1">
    <source>
        <dbReference type="EMBL" id="MBD8868978.1"/>
    </source>
</evidence>
<organism evidence="1 2">
    <name type="scientific">Nocardioides donggukensis</name>
    <dbReference type="NCBI Taxonomy" id="2774019"/>
    <lineage>
        <taxon>Bacteria</taxon>
        <taxon>Bacillati</taxon>
        <taxon>Actinomycetota</taxon>
        <taxon>Actinomycetes</taxon>
        <taxon>Propionibacteriales</taxon>
        <taxon>Nocardioidaceae</taxon>
        <taxon>Nocardioides</taxon>
    </lineage>
</organism>
<evidence type="ECO:0000313" key="2">
    <source>
        <dbReference type="Proteomes" id="UP000616839"/>
    </source>
</evidence>
<dbReference type="Gene3D" id="3.90.1150.30">
    <property type="match status" value="1"/>
</dbReference>
<dbReference type="Proteomes" id="UP000616839">
    <property type="component" value="Unassembled WGS sequence"/>
</dbReference>
<keyword evidence="1" id="KW-0238">DNA-binding</keyword>
<comment type="caution">
    <text evidence="1">The sequence shown here is derived from an EMBL/GenBank/DDBJ whole genome shotgun (WGS) entry which is preliminary data.</text>
</comment>
<dbReference type="GO" id="GO:0003677">
    <property type="term" value="F:DNA binding"/>
    <property type="evidence" value="ECO:0007669"/>
    <property type="project" value="UniProtKB-KW"/>
</dbReference>
<keyword evidence="2" id="KW-1185">Reference proteome</keyword>
<dbReference type="RefSeq" id="WP_192141051.1">
    <property type="nucleotide sequence ID" value="NZ_JACYXZ010000001.1"/>
</dbReference>
<dbReference type="Pfam" id="PF04237">
    <property type="entry name" value="YjbR"/>
    <property type="match status" value="1"/>
</dbReference>
<protein>
    <submittedName>
        <fullName evidence="1">MmcQ/YjbR family DNA-binding protein</fullName>
    </submittedName>
</protein>
<dbReference type="AlphaFoldDB" id="A0A927PYU5"/>
<dbReference type="InterPro" id="IPR058532">
    <property type="entry name" value="YjbR/MT2646/Rv2570-like"/>
</dbReference>
<accession>A0A927PYU5</accession>
<name>A0A927PYU5_9ACTN</name>
<proteinExistence type="predicted"/>
<dbReference type="SUPFAM" id="SSF142906">
    <property type="entry name" value="YjbR-like"/>
    <property type="match status" value="1"/>
</dbReference>